<organism evidence="5 6">
    <name type="scientific">Aquibacillus halophilus</name>
    <dbReference type="NCBI Taxonomy" id="930132"/>
    <lineage>
        <taxon>Bacteria</taxon>
        <taxon>Bacillati</taxon>
        <taxon>Bacillota</taxon>
        <taxon>Bacilli</taxon>
        <taxon>Bacillales</taxon>
        <taxon>Bacillaceae</taxon>
        <taxon>Aquibacillus</taxon>
    </lineage>
</organism>
<sequence>MDKKFLICAGNEYTYSQLIDDINTKGNFNPYIYINDNNPYWIFLSIIHSLIYNYSIEILDGDFSDTELKEVGVDTKVFSNYENITNRVKIDDYNSLLDKILMSKDWSLSLYTSGTTGRPKKVTHTLKTLTRNVKIGERFKCNVWAFAYNPTHIAGLQVFFQALLNQNTIVYTFSGQQKNLSDLIQKYQITNVSATSTFYRNVFPYLQGNIYKSVKRVTFGGEKYDPSLENKIKMIFPNVLIRNIYASTEAGSLFVANGENFEIPESIRDFVRINEANELLIHKSLLGNSDSFTLEGDWFNTGDIVYQLDSNHFNFISRKSDVVNVGGYKVNPLEVENTLIKVEGVIDLVVKSKKNKVTGEILVVDVVKDENYDEMELKKNLKRYATKHLQEWKVPRIIKFIEEIPRTRTGKKVRK</sequence>
<evidence type="ECO:0000259" key="3">
    <source>
        <dbReference type="Pfam" id="PF00501"/>
    </source>
</evidence>
<comment type="similarity">
    <text evidence="1">Belongs to the ATP-dependent AMP-binding enzyme family.</text>
</comment>
<dbReference type="RefSeq" id="WP_153734880.1">
    <property type="nucleotide sequence ID" value="NZ_WJNG01000001.1"/>
</dbReference>
<dbReference type="Pfam" id="PF00501">
    <property type="entry name" value="AMP-binding"/>
    <property type="match status" value="1"/>
</dbReference>
<evidence type="ECO:0000256" key="1">
    <source>
        <dbReference type="ARBA" id="ARBA00006432"/>
    </source>
</evidence>
<dbReference type="PANTHER" id="PTHR43201">
    <property type="entry name" value="ACYL-COA SYNTHETASE"/>
    <property type="match status" value="1"/>
</dbReference>
<comment type="caution">
    <text evidence="5">The sequence shown here is derived from an EMBL/GenBank/DDBJ whole genome shotgun (WGS) entry which is preliminary data.</text>
</comment>
<accession>A0A6A8DE75</accession>
<reference evidence="5" key="1">
    <citation type="submission" date="2019-11" db="EMBL/GenBank/DDBJ databases">
        <authorList>
            <person name="Li J."/>
        </authorList>
    </citation>
    <scope>NUCLEOTIDE SEQUENCE</scope>
    <source>
        <strain evidence="5">B6B</strain>
    </source>
</reference>
<dbReference type="OrthoDB" id="9778383at2"/>
<dbReference type="EMBL" id="WJNG01000001">
    <property type="protein sequence ID" value="MRH41217.1"/>
    <property type="molecule type" value="Genomic_DNA"/>
</dbReference>
<name>A0A6A8DE75_9BACI</name>
<evidence type="ECO:0000256" key="2">
    <source>
        <dbReference type="ARBA" id="ARBA00022598"/>
    </source>
</evidence>
<dbReference type="CDD" id="cd04433">
    <property type="entry name" value="AFD_class_I"/>
    <property type="match status" value="1"/>
</dbReference>
<dbReference type="SUPFAM" id="SSF56801">
    <property type="entry name" value="Acetyl-CoA synthetase-like"/>
    <property type="match status" value="1"/>
</dbReference>
<evidence type="ECO:0000313" key="6">
    <source>
        <dbReference type="Proteomes" id="UP000799092"/>
    </source>
</evidence>
<protein>
    <submittedName>
        <fullName evidence="5">AMP-binding protein</fullName>
    </submittedName>
</protein>
<dbReference type="GO" id="GO:0031956">
    <property type="term" value="F:medium-chain fatty acid-CoA ligase activity"/>
    <property type="evidence" value="ECO:0007669"/>
    <property type="project" value="TreeGrafter"/>
</dbReference>
<dbReference type="PANTHER" id="PTHR43201:SF5">
    <property type="entry name" value="MEDIUM-CHAIN ACYL-COA LIGASE ACSF2, MITOCHONDRIAL"/>
    <property type="match status" value="1"/>
</dbReference>
<proteinExistence type="inferred from homology"/>
<dbReference type="Proteomes" id="UP000799092">
    <property type="component" value="Unassembled WGS sequence"/>
</dbReference>
<dbReference type="Gene3D" id="3.40.50.12780">
    <property type="entry name" value="N-terminal domain of ligase-like"/>
    <property type="match status" value="1"/>
</dbReference>
<evidence type="ECO:0000259" key="4">
    <source>
        <dbReference type="Pfam" id="PF13193"/>
    </source>
</evidence>
<evidence type="ECO:0000313" key="5">
    <source>
        <dbReference type="EMBL" id="MRH41217.1"/>
    </source>
</evidence>
<feature type="domain" description="AMP-binding enzyme C-terminal" evidence="4">
    <location>
        <begin position="334"/>
        <end position="411"/>
    </location>
</feature>
<keyword evidence="2" id="KW-0436">Ligase</keyword>
<keyword evidence="6" id="KW-1185">Reference proteome</keyword>
<dbReference type="InterPro" id="IPR042099">
    <property type="entry name" value="ANL_N_sf"/>
</dbReference>
<gene>
    <name evidence="5" type="ORF">GH741_00850</name>
</gene>
<dbReference type="Gene3D" id="3.30.300.30">
    <property type="match status" value="1"/>
</dbReference>
<dbReference type="InterPro" id="IPR025110">
    <property type="entry name" value="AMP-bd_C"/>
</dbReference>
<dbReference type="GO" id="GO:0006631">
    <property type="term" value="P:fatty acid metabolic process"/>
    <property type="evidence" value="ECO:0007669"/>
    <property type="project" value="TreeGrafter"/>
</dbReference>
<dbReference type="Pfam" id="PF13193">
    <property type="entry name" value="AMP-binding_C"/>
    <property type="match status" value="1"/>
</dbReference>
<feature type="domain" description="AMP-dependent synthetase/ligase" evidence="3">
    <location>
        <begin position="97"/>
        <end position="256"/>
    </location>
</feature>
<dbReference type="InterPro" id="IPR000873">
    <property type="entry name" value="AMP-dep_synth/lig_dom"/>
</dbReference>
<dbReference type="AlphaFoldDB" id="A0A6A8DE75"/>
<dbReference type="InterPro" id="IPR045851">
    <property type="entry name" value="AMP-bd_C_sf"/>
</dbReference>